<feature type="transmembrane region" description="Helical" evidence="6">
    <location>
        <begin position="6"/>
        <end position="34"/>
    </location>
</feature>
<accession>A0A238ZT22</accession>
<reference evidence="8 9" key="1">
    <citation type="submission" date="2017-06" db="EMBL/GenBank/DDBJ databases">
        <authorList>
            <person name="Kim H.J."/>
            <person name="Triplett B.A."/>
        </authorList>
    </citation>
    <scope>NUCLEOTIDE SEQUENCE [LARGE SCALE GENOMIC DNA]</scope>
    <source>
        <strain evidence="8 9">DSM 44272</strain>
    </source>
</reference>
<evidence type="ECO:0000259" key="7">
    <source>
        <dbReference type="Pfam" id="PF02683"/>
    </source>
</evidence>
<evidence type="ECO:0000313" key="9">
    <source>
        <dbReference type="Proteomes" id="UP000198403"/>
    </source>
</evidence>
<protein>
    <submittedName>
        <fullName evidence="8">Cytochrome c biogenesis protein CcdA</fullName>
    </submittedName>
</protein>
<dbReference type="RefSeq" id="WP_089338575.1">
    <property type="nucleotide sequence ID" value="NZ_FZNO01000033.1"/>
</dbReference>
<dbReference type="Proteomes" id="UP000198403">
    <property type="component" value="Unassembled WGS sequence"/>
</dbReference>
<name>A0A238ZT22_9ACTN</name>
<keyword evidence="9" id="KW-1185">Reference proteome</keyword>
<dbReference type="GO" id="GO:0016020">
    <property type="term" value="C:membrane"/>
    <property type="evidence" value="ECO:0007669"/>
    <property type="project" value="UniProtKB-SubCell"/>
</dbReference>
<evidence type="ECO:0000256" key="2">
    <source>
        <dbReference type="ARBA" id="ARBA00006143"/>
    </source>
</evidence>
<feature type="transmembrane region" description="Helical" evidence="6">
    <location>
        <begin position="118"/>
        <end position="146"/>
    </location>
</feature>
<feature type="domain" description="Cytochrome C biogenesis protein transmembrane" evidence="7">
    <location>
        <begin position="8"/>
        <end position="175"/>
    </location>
</feature>
<keyword evidence="3 6" id="KW-0812">Transmembrane</keyword>
<keyword evidence="4 6" id="KW-1133">Transmembrane helix</keyword>
<evidence type="ECO:0000313" key="8">
    <source>
        <dbReference type="EMBL" id="SNR86500.1"/>
    </source>
</evidence>
<evidence type="ECO:0000256" key="6">
    <source>
        <dbReference type="SAM" id="Phobius"/>
    </source>
</evidence>
<dbReference type="Pfam" id="PF02683">
    <property type="entry name" value="DsbD_TM"/>
    <property type="match status" value="1"/>
</dbReference>
<evidence type="ECO:0000256" key="4">
    <source>
        <dbReference type="ARBA" id="ARBA00022989"/>
    </source>
</evidence>
<organism evidence="8 9">
    <name type="scientific">Blastococcus mobilis</name>
    <dbReference type="NCBI Taxonomy" id="1938746"/>
    <lineage>
        <taxon>Bacteria</taxon>
        <taxon>Bacillati</taxon>
        <taxon>Actinomycetota</taxon>
        <taxon>Actinomycetes</taxon>
        <taxon>Geodermatophilales</taxon>
        <taxon>Geodermatophilaceae</taxon>
        <taxon>Blastococcus</taxon>
    </lineage>
</organism>
<sequence>MGELGLAAAFLGGSLTLISPCSALLLPSFFAYAFAHPRELLARTVVFWLGLCLTLVPLGVGSALVSTLFYGHREVLIAVAGWTIIALGMVQLLGGGFSLPGADRLRARVATPGRARGWAGTFALGAVYGLAGFCSGPILGAVLTLAATDGGVVGGGLLLAVYALGMAAPMFVLALLWDRFDLGRRRWLRGRPLRIGGRQLHTSQLISGALFVAIGWLFLRFDGTAGITGVLGFGDTTDLEFEAQRWITELSARDLDVWLLAAAAALLLGVIALRLHRIRNGTTDACTDDDRLDVLDRQESR</sequence>
<comment type="subcellular location">
    <subcellularLocation>
        <location evidence="1">Membrane</location>
        <topology evidence="1">Multi-pass membrane protein</topology>
    </subcellularLocation>
</comment>
<proteinExistence type="inferred from homology"/>
<dbReference type="PANTHER" id="PTHR31272">
    <property type="entry name" value="CYTOCHROME C-TYPE BIOGENESIS PROTEIN HI_1454-RELATED"/>
    <property type="match status" value="1"/>
</dbReference>
<feature type="transmembrane region" description="Helical" evidence="6">
    <location>
        <begin position="198"/>
        <end position="219"/>
    </location>
</feature>
<evidence type="ECO:0000256" key="5">
    <source>
        <dbReference type="ARBA" id="ARBA00023136"/>
    </source>
</evidence>
<gene>
    <name evidence="8" type="ORF">SAMN06272737_1338</name>
</gene>
<feature type="transmembrane region" description="Helical" evidence="6">
    <location>
        <begin position="152"/>
        <end position="177"/>
    </location>
</feature>
<feature type="transmembrane region" description="Helical" evidence="6">
    <location>
        <begin position="257"/>
        <end position="275"/>
    </location>
</feature>
<dbReference type="OrthoDB" id="4332145at2"/>
<feature type="transmembrane region" description="Helical" evidence="6">
    <location>
        <begin position="46"/>
        <end position="69"/>
    </location>
</feature>
<dbReference type="EMBL" id="FZNO01000033">
    <property type="protein sequence ID" value="SNR86500.1"/>
    <property type="molecule type" value="Genomic_DNA"/>
</dbReference>
<dbReference type="GO" id="GO:0017004">
    <property type="term" value="P:cytochrome complex assembly"/>
    <property type="evidence" value="ECO:0007669"/>
    <property type="project" value="InterPro"/>
</dbReference>
<keyword evidence="5 6" id="KW-0472">Membrane</keyword>
<dbReference type="AlphaFoldDB" id="A0A238ZT22"/>
<comment type="similarity">
    <text evidence="2">Belongs to the DsbD family.</text>
</comment>
<evidence type="ECO:0000256" key="1">
    <source>
        <dbReference type="ARBA" id="ARBA00004141"/>
    </source>
</evidence>
<evidence type="ECO:0000256" key="3">
    <source>
        <dbReference type="ARBA" id="ARBA00022692"/>
    </source>
</evidence>
<feature type="transmembrane region" description="Helical" evidence="6">
    <location>
        <begin position="75"/>
        <end position="97"/>
    </location>
</feature>
<dbReference type="PANTHER" id="PTHR31272:SF4">
    <property type="entry name" value="CYTOCHROME C-TYPE BIOGENESIS PROTEIN HI_1454-RELATED"/>
    <property type="match status" value="1"/>
</dbReference>
<dbReference type="InterPro" id="IPR051790">
    <property type="entry name" value="Cytochrome_c-biogenesis_DsbD"/>
</dbReference>
<dbReference type="InterPro" id="IPR003834">
    <property type="entry name" value="Cyt_c_assmbl_TM_dom"/>
</dbReference>